<dbReference type="Proteomes" id="UP001079535">
    <property type="component" value="Unassembled WGS sequence"/>
</dbReference>
<reference evidence="1" key="1">
    <citation type="submission" date="2022-11" db="EMBL/GenBank/DDBJ databases">
        <title>Temperate bacteriophages infecting mucin-degrading bacterium Ruminococcus gnavus from the human gut.</title>
        <authorList>
            <person name="Buttimer C."/>
        </authorList>
    </citation>
    <scope>NUCLEOTIDE SEQUENCE</scope>
    <source>
        <strain evidence="1">CCUG 49994</strain>
    </source>
</reference>
<comment type="caution">
    <text evidence="1">The sequence shown here is derived from an EMBL/GenBank/DDBJ whole genome shotgun (WGS) entry which is preliminary data.</text>
</comment>
<accession>A0A9Q6AMA7</accession>
<name>A0A9Q6AMA7_MEDGN</name>
<dbReference type="AlphaFoldDB" id="A0A9Q6AMA7"/>
<sequence>MQEEVENRTVNLAISTTKLTGRTILNAYRLWKSHHNAAKAKNAAEMAKEDTTPHGKQTIQELIGQNQGVSSIDIQNTNIRDFEKIANKYGVDYAITRDKSVTPPKYMVFFKARDADALTAAFAEYSNQRLKAKDKPSVLKQLNKLKELVASIPSKVRNKSQERDL</sequence>
<evidence type="ECO:0000313" key="2">
    <source>
        <dbReference type="Proteomes" id="UP001079535"/>
    </source>
</evidence>
<proteinExistence type="predicted"/>
<dbReference type="RefSeq" id="WP_101874799.1">
    <property type="nucleotide sequence ID" value="NZ_JAPRAY010000023.1"/>
</dbReference>
<protein>
    <submittedName>
        <fullName evidence="1">PcfB family protein</fullName>
    </submittedName>
</protein>
<dbReference type="EMBL" id="JAPRAY010000023">
    <property type="protein sequence ID" value="MCZ0668773.1"/>
    <property type="molecule type" value="Genomic_DNA"/>
</dbReference>
<organism evidence="1 2">
    <name type="scientific">Mediterraneibacter gnavus</name>
    <name type="common">Ruminococcus gnavus</name>
    <dbReference type="NCBI Taxonomy" id="33038"/>
    <lineage>
        <taxon>Bacteria</taxon>
        <taxon>Bacillati</taxon>
        <taxon>Bacillota</taxon>
        <taxon>Clostridia</taxon>
        <taxon>Lachnospirales</taxon>
        <taxon>Lachnospiraceae</taxon>
        <taxon>Mediterraneibacter</taxon>
    </lineage>
</organism>
<gene>
    <name evidence="1" type="ORF">OZZ17_14715</name>
</gene>
<dbReference type="Pfam" id="PF12687">
    <property type="entry name" value="DUF3801"/>
    <property type="match status" value="1"/>
</dbReference>
<evidence type="ECO:0000313" key="1">
    <source>
        <dbReference type="EMBL" id="MCZ0668773.1"/>
    </source>
</evidence>
<dbReference type="InterPro" id="IPR024234">
    <property type="entry name" value="DUF3801"/>
</dbReference>